<protein>
    <submittedName>
        <fullName evidence="1">Uncharacterized protein</fullName>
    </submittedName>
</protein>
<name>A0A7J6URG4_PEROL</name>
<evidence type="ECO:0000313" key="1">
    <source>
        <dbReference type="EMBL" id="KAF4759571.1"/>
    </source>
</evidence>
<dbReference type="EMBL" id="JABANO010000018">
    <property type="protein sequence ID" value="KAF4759571.1"/>
    <property type="molecule type" value="Genomic_DNA"/>
</dbReference>
<dbReference type="AlphaFoldDB" id="A0A7J6URG4"/>
<accession>A0A7J6URG4</accession>
<sequence>MQSEESVRKSLADTKESYNQSIKAAEAAETKFNRLHTRFDEVATMAGSSRETVAQTDDKAGVELKKKLSQINQAYIG</sequence>
<reference evidence="1 2" key="1">
    <citation type="submission" date="2020-04" db="EMBL/GenBank/DDBJ databases">
        <title>Perkinsus olseni comparative genomics.</title>
        <authorList>
            <person name="Bogema D.R."/>
        </authorList>
    </citation>
    <scope>NUCLEOTIDE SEQUENCE [LARGE SCALE GENOMIC DNA]</scope>
    <source>
        <strain evidence="1 2">ATCC PRA-207</strain>
    </source>
</reference>
<organism evidence="1 2">
    <name type="scientific">Perkinsus olseni</name>
    <name type="common">Perkinsus atlanticus</name>
    <dbReference type="NCBI Taxonomy" id="32597"/>
    <lineage>
        <taxon>Eukaryota</taxon>
        <taxon>Sar</taxon>
        <taxon>Alveolata</taxon>
        <taxon>Perkinsozoa</taxon>
        <taxon>Perkinsea</taxon>
        <taxon>Perkinsida</taxon>
        <taxon>Perkinsidae</taxon>
        <taxon>Perkinsus</taxon>
    </lineage>
</organism>
<comment type="caution">
    <text evidence="1">The sequence shown here is derived from an EMBL/GenBank/DDBJ whole genome shotgun (WGS) entry which is preliminary data.</text>
</comment>
<keyword evidence="2" id="KW-1185">Reference proteome</keyword>
<evidence type="ECO:0000313" key="2">
    <source>
        <dbReference type="Proteomes" id="UP000553632"/>
    </source>
</evidence>
<proteinExistence type="predicted"/>
<gene>
    <name evidence="1" type="ORF">FOZ63_019488</name>
</gene>
<dbReference type="Proteomes" id="UP000553632">
    <property type="component" value="Unassembled WGS sequence"/>
</dbReference>
<feature type="non-terminal residue" evidence="1">
    <location>
        <position position="1"/>
    </location>
</feature>